<evidence type="ECO:0000256" key="8">
    <source>
        <dbReference type="ARBA" id="ARBA00023310"/>
    </source>
</evidence>
<dbReference type="GO" id="GO:0012505">
    <property type="term" value="C:endomembrane system"/>
    <property type="evidence" value="ECO:0007669"/>
    <property type="project" value="UniProtKB-SubCell"/>
</dbReference>
<dbReference type="OrthoDB" id="5294255at2"/>
<keyword evidence="7" id="KW-0139">CF(1)</keyword>
<dbReference type="InterPro" id="IPR020546">
    <property type="entry name" value="ATP_synth_F1_dsu/esu_N"/>
</dbReference>
<sequence length="86" mass="9284">MADNSFELDLVTPEESVFSGKVVSVTAPGDYGSFQVMRDHAPMLASLGTGEVKLVLPNKSEQTYSLSDGFFEVSDNKAILLAEKIN</sequence>
<keyword evidence="4" id="KW-0813">Transport</keyword>
<evidence type="ECO:0000256" key="6">
    <source>
        <dbReference type="ARBA" id="ARBA00023136"/>
    </source>
</evidence>
<dbReference type="EMBL" id="CP001100">
    <property type="protein sequence ID" value="ACF12951.1"/>
    <property type="molecule type" value="Genomic_DNA"/>
</dbReference>
<keyword evidence="6" id="KW-0472">Membrane</keyword>
<name>B3QUP5_CHLT3</name>
<evidence type="ECO:0000313" key="10">
    <source>
        <dbReference type="EMBL" id="ACF12951.1"/>
    </source>
</evidence>
<evidence type="ECO:0000256" key="3">
    <source>
        <dbReference type="ARBA" id="ARBA00005712"/>
    </source>
</evidence>
<dbReference type="InterPro" id="IPR001469">
    <property type="entry name" value="ATP_synth_F1_dsu/esu"/>
</dbReference>
<dbReference type="STRING" id="517418.Ctha_0480"/>
<dbReference type="SUPFAM" id="SSF51344">
    <property type="entry name" value="Epsilon subunit of F1F0-ATP synthase N-terminal domain"/>
    <property type="match status" value="1"/>
</dbReference>
<evidence type="ECO:0000256" key="1">
    <source>
        <dbReference type="ARBA" id="ARBA00003543"/>
    </source>
</evidence>
<evidence type="ECO:0000256" key="2">
    <source>
        <dbReference type="ARBA" id="ARBA00004184"/>
    </source>
</evidence>
<protein>
    <submittedName>
        <fullName evidence="10">H+transporting two-sector ATPase delta/epsilon subunit</fullName>
    </submittedName>
</protein>
<dbReference type="InterPro" id="IPR036771">
    <property type="entry name" value="ATPsynth_dsu/esu_N"/>
</dbReference>
<organism evidence="10 11">
    <name type="scientific">Chloroherpeton thalassium (strain ATCC 35110 / GB-78)</name>
    <dbReference type="NCBI Taxonomy" id="517418"/>
    <lineage>
        <taxon>Bacteria</taxon>
        <taxon>Pseudomonadati</taxon>
        <taxon>Chlorobiota</taxon>
        <taxon>Chlorobiia</taxon>
        <taxon>Chlorobiales</taxon>
        <taxon>Chloroherpetonaceae</taxon>
        <taxon>Chloroherpeton</taxon>
    </lineage>
</organism>
<comment type="function">
    <text evidence="1">Produces ATP from ADP in the presence of a proton gradient across the membrane.</text>
</comment>
<dbReference type="CDD" id="cd12152">
    <property type="entry name" value="F1-ATPase_delta"/>
    <property type="match status" value="1"/>
</dbReference>
<evidence type="ECO:0000256" key="5">
    <source>
        <dbReference type="ARBA" id="ARBA00023065"/>
    </source>
</evidence>
<evidence type="ECO:0000259" key="9">
    <source>
        <dbReference type="Pfam" id="PF02823"/>
    </source>
</evidence>
<dbReference type="PANTHER" id="PTHR13822:SF10">
    <property type="entry name" value="ATP SYNTHASE EPSILON CHAIN, CHLOROPLASTIC"/>
    <property type="match status" value="1"/>
</dbReference>
<evidence type="ECO:0000256" key="7">
    <source>
        <dbReference type="ARBA" id="ARBA00023196"/>
    </source>
</evidence>
<dbReference type="PANTHER" id="PTHR13822">
    <property type="entry name" value="ATP SYNTHASE DELTA/EPSILON CHAIN"/>
    <property type="match status" value="1"/>
</dbReference>
<comment type="subcellular location">
    <subcellularLocation>
        <location evidence="2">Endomembrane system</location>
        <topology evidence="2">Peripheral membrane protein</topology>
    </subcellularLocation>
</comment>
<dbReference type="Proteomes" id="UP000001208">
    <property type="component" value="Chromosome"/>
</dbReference>
<keyword evidence="5" id="KW-0406">Ion transport</keyword>
<dbReference type="GO" id="GO:0046933">
    <property type="term" value="F:proton-transporting ATP synthase activity, rotational mechanism"/>
    <property type="evidence" value="ECO:0007669"/>
    <property type="project" value="InterPro"/>
</dbReference>
<accession>B3QUP5</accession>
<feature type="domain" description="ATP synthase F1 complex delta/epsilon subunit N-terminal" evidence="9">
    <location>
        <begin position="6"/>
        <end position="84"/>
    </location>
</feature>
<dbReference type="Pfam" id="PF02823">
    <property type="entry name" value="ATP-synt_DE_N"/>
    <property type="match status" value="1"/>
</dbReference>
<gene>
    <name evidence="10" type="ordered locus">Ctha_0480</name>
</gene>
<reference evidence="10 11" key="1">
    <citation type="submission" date="2008-06" db="EMBL/GenBank/DDBJ databases">
        <title>Complete sequence of Chloroherpeton thalassium ATCC 35110.</title>
        <authorList>
            <consortium name="US DOE Joint Genome Institute"/>
            <person name="Lucas S."/>
            <person name="Copeland A."/>
            <person name="Lapidus A."/>
            <person name="Glavina del Rio T."/>
            <person name="Dalin E."/>
            <person name="Tice H."/>
            <person name="Bruce D."/>
            <person name="Goodwin L."/>
            <person name="Pitluck S."/>
            <person name="Schmutz J."/>
            <person name="Larimer F."/>
            <person name="Land M."/>
            <person name="Hauser L."/>
            <person name="Kyrpides N."/>
            <person name="Mikhailova N."/>
            <person name="Liu Z."/>
            <person name="Li T."/>
            <person name="Zhao F."/>
            <person name="Overmann J."/>
            <person name="Bryant D.A."/>
            <person name="Richardson P."/>
        </authorList>
    </citation>
    <scope>NUCLEOTIDE SEQUENCE [LARGE SCALE GENOMIC DNA]</scope>
    <source>
        <strain evidence="11">ATCC 35110 / GB-78</strain>
    </source>
</reference>
<dbReference type="AlphaFoldDB" id="B3QUP5"/>
<dbReference type="Gene3D" id="2.60.15.10">
    <property type="entry name" value="F0F1 ATP synthase delta/epsilon subunit, N-terminal"/>
    <property type="match status" value="1"/>
</dbReference>
<dbReference type="HOGENOM" id="CLU_084338_4_1_10"/>
<dbReference type="KEGG" id="cts:Ctha_0480"/>
<keyword evidence="8" id="KW-0066">ATP synthesis</keyword>
<dbReference type="RefSeq" id="WP_012499035.1">
    <property type="nucleotide sequence ID" value="NC_011026.1"/>
</dbReference>
<comment type="similarity">
    <text evidence="3">Belongs to the ATPase epsilon chain family.</text>
</comment>
<keyword evidence="11" id="KW-1185">Reference proteome</keyword>
<evidence type="ECO:0000256" key="4">
    <source>
        <dbReference type="ARBA" id="ARBA00022448"/>
    </source>
</evidence>
<dbReference type="GO" id="GO:0045259">
    <property type="term" value="C:proton-transporting ATP synthase complex"/>
    <property type="evidence" value="ECO:0007669"/>
    <property type="project" value="UniProtKB-KW"/>
</dbReference>
<evidence type="ECO:0000313" key="11">
    <source>
        <dbReference type="Proteomes" id="UP000001208"/>
    </source>
</evidence>
<proteinExistence type="inferred from homology"/>
<dbReference type="eggNOG" id="COG0355">
    <property type="taxonomic scope" value="Bacteria"/>
</dbReference>